<proteinExistence type="predicted"/>
<dbReference type="HOGENOM" id="CLU_2698242_0_0_4"/>
<reference evidence="2" key="1">
    <citation type="journal article" date="2014" name="Soil Biol. Biochem.">
        <title>Structure and function of bacterial communities in ageing soils: Insights from the Mendocino ecological staircase.</title>
        <authorList>
            <person name="Uroz S."/>
            <person name="Tech J.J."/>
            <person name="Sawaya N.A."/>
            <person name="Frey-Klett P."/>
            <person name="Leveau J.H.J."/>
        </authorList>
    </citation>
    <scope>NUCLEOTIDE SEQUENCE [LARGE SCALE GENOMIC DNA]</scope>
    <source>
        <strain evidence="2">Cal35</strain>
    </source>
</reference>
<dbReference type="AlphaFoldDB" id="A0A0A1FE55"/>
<evidence type="ECO:0000313" key="1">
    <source>
        <dbReference type="EMBL" id="AIY42085.1"/>
    </source>
</evidence>
<accession>A0A0A1FE55</accession>
<dbReference type="EMBL" id="CP009962">
    <property type="protein sequence ID" value="AIY42085.1"/>
    <property type="molecule type" value="Genomic_DNA"/>
</dbReference>
<dbReference type="RefSeq" id="WP_156117537.1">
    <property type="nucleotide sequence ID" value="NZ_CP009962.1"/>
</dbReference>
<keyword evidence="2" id="KW-1185">Reference proteome</keyword>
<protein>
    <submittedName>
        <fullName evidence="1">Uncharacterized protein</fullName>
    </submittedName>
</protein>
<dbReference type="Proteomes" id="UP000030302">
    <property type="component" value="Chromosome"/>
</dbReference>
<evidence type="ECO:0000313" key="2">
    <source>
        <dbReference type="Proteomes" id="UP000030302"/>
    </source>
</evidence>
<gene>
    <name evidence="1" type="ORF">LT85_2927</name>
</gene>
<sequence>MALTHGNDEYMLSLQIVPSDENSFSWTIVTTEHRDGHIIQSKEVSPATFVTVGEAEADGENQLLKMFEAHSAG</sequence>
<name>A0A0A1FE55_9BURK</name>
<dbReference type="KEGG" id="care:LT85_2927"/>
<organism evidence="1 2">
    <name type="scientific">Collimonas arenae</name>
    <dbReference type="NCBI Taxonomy" id="279058"/>
    <lineage>
        <taxon>Bacteria</taxon>
        <taxon>Pseudomonadati</taxon>
        <taxon>Pseudomonadota</taxon>
        <taxon>Betaproteobacteria</taxon>
        <taxon>Burkholderiales</taxon>
        <taxon>Oxalobacteraceae</taxon>
        <taxon>Collimonas</taxon>
    </lineage>
</organism>